<dbReference type="AlphaFoldDB" id="A0A811MIL9"/>
<dbReference type="Proteomes" id="UP000604825">
    <property type="component" value="Unassembled WGS sequence"/>
</dbReference>
<evidence type="ECO:0000256" key="1">
    <source>
        <dbReference type="SAM" id="MobiDB-lite"/>
    </source>
</evidence>
<proteinExistence type="predicted"/>
<evidence type="ECO:0000313" key="2">
    <source>
        <dbReference type="EMBL" id="CAD6205095.1"/>
    </source>
</evidence>
<sequence length="139" mass="15811">MELAEVFADDGNRARRRGGSGRPLARALPPPWLPRRRPQRPGRKCGRARYAGRPRRRATLDLGHDEHAGVHLAAPEVTGEAVQDAVRVLRDPVDAGAPLQRRRGSRGLRAWRWVDDVHRRRAEEHKEEAAICRESERWG</sequence>
<accession>A0A811MIL9</accession>
<comment type="caution">
    <text evidence="2">The sequence shown here is derived from an EMBL/GenBank/DDBJ whole genome shotgun (WGS) entry which is preliminary data.</text>
</comment>
<name>A0A811MIL9_9POAL</name>
<organism evidence="2 3">
    <name type="scientific">Miscanthus lutarioriparius</name>
    <dbReference type="NCBI Taxonomy" id="422564"/>
    <lineage>
        <taxon>Eukaryota</taxon>
        <taxon>Viridiplantae</taxon>
        <taxon>Streptophyta</taxon>
        <taxon>Embryophyta</taxon>
        <taxon>Tracheophyta</taxon>
        <taxon>Spermatophyta</taxon>
        <taxon>Magnoliopsida</taxon>
        <taxon>Liliopsida</taxon>
        <taxon>Poales</taxon>
        <taxon>Poaceae</taxon>
        <taxon>PACMAD clade</taxon>
        <taxon>Panicoideae</taxon>
        <taxon>Andropogonodae</taxon>
        <taxon>Andropogoneae</taxon>
        <taxon>Saccharinae</taxon>
        <taxon>Miscanthus</taxon>
    </lineage>
</organism>
<feature type="region of interest" description="Disordered" evidence="1">
    <location>
        <begin position="1"/>
        <end position="54"/>
    </location>
</feature>
<gene>
    <name evidence="2" type="ORF">NCGR_LOCUS2928</name>
</gene>
<protein>
    <submittedName>
        <fullName evidence="2">Uncharacterized protein</fullName>
    </submittedName>
</protein>
<feature type="compositionally biased region" description="Basic residues" evidence="1">
    <location>
        <begin position="34"/>
        <end position="54"/>
    </location>
</feature>
<dbReference type="EMBL" id="CAJGYO010000001">
    <property type="protein sequence ID" value="CAD6205095.1"/>
    <property type="molecule type" value="Genomic_DNA"/>
</dbReference>
<evidence type="ECO:0000313" key="3">
    <source>
        <dbReference type="Proteomes" id="UP000604825"/>
    </source>
</evidence>
<keyword evidence="3" id="KW-1185">Reference proteome</keyword>
<reference evidence="2" key="1">
    <citation type="submission" date="2020-10" db="EMBL/GenBank/DDBJ databases">
        <authorList>
            <person name="Han B."/>
            <person name="Lu T."/>
            <person name="Zhao Q."/>
            <person name="Huang X."/>
            <person name="Zhao Y."/>
        </authorList>
    </citation>
    <scope>NUCLEOTIDE SEQUENCE</scope>
</reference>